<keyword evidence="6" id="KW-0732">Signal</keyword>
<evidence type="ECO:0000256" key="1">
    <source>
        <dbReference type="ARBA" id="ARBA00004141"/>
    </source>
</evidence>
<sequence length="450" mass="49184">MLHKFTKTILLFAFLILGFVSHAQSVFKTELKEDVGPNAWRIIKKSHEQALSEQADYFLIEMNTFGGAVNFADSIRTLLLNSKLKTIVYINNNAASAGTLISLASDYIYMQSGSSMGAASVVNPQGEVMPEKYQSYMRGLMRATAEAKGRDPKIAEAFVDPSISLPEWKEDGQVITFTASEAVKANMANAEVKNEQQVYQQLALTAPKVSAYQKTVVDHIIGFLVNPLVSGILIMGIFAGIYFELQTPGIGMALVVAVICSALFFAPLYLQGLADNWEIAIFVLGVILLALEVFVIPGFGVAGILGIILVLCGLTFSMLANDFLDFKITQPGLLMNSFIIVIGSMILSVVLMVIFGKNLMQSSAFKRLVLQDEQRAETGYTSSVPKVSLLNKNGTARTVLRPSGKIEIEGVWYDAVALDGFIDAGEEVYVEKHENYNLFVRKLADKPISS</sequence>
<dbReference type="InterPro" id="IPR029045">
    <property type="entry name" value="ClpP/crotonase-like_dom_sf"/>
</dbReference>
<keyword evidence="2 5" id="KW-0812">Transmembrane</keyword>
<evidence type="ECO:0000313" key="11">
    <source>
        <dbReference type="Proteomes" id="UP000651271"/>
    </source>
</evidence>
<protein>
    <submittedName>
        <fullName evidence="10">Nodulation protein NfeD</fullName>
    </submittedName>
</protein>
<feature type="transmembrane region" description="Helical" evidence="5">
    <location>
        <begin position="333"/>
        <end position="356"/>
    </location>
</feature>
<comment type="subcellular location">
    <subcellularLocation>
        <location evidence="1">Membrane</location>
        <topology evidence="1">Multi-pass membrane protein</topology>
    </subcellularLocation>
</comment>
<accession>A0ABR7YHV1</accession>
<feature type="transmembrane region" description="Helical" evidence="5">
    <location>
        <begin position="250"/>
        <end position="270"/>
    </location>
</feature>
<evidence type="ECO:0000256" key="4">
    <source>
        <dbReference type="ARBA" id="ARBA00023136"/>
    </source>
</evidence>
<dbReference type="EMBL" id="JACOIJ010000043">
    <property type="protein sequence ID" value="MBD1430893.1"/>
    <property type="molecule type" value="Genomic_DNA"/>
</dbReference>
<feature type="signal peptide" evidence="6">
    <location>
        <begin position="1"/>
        <end position="23"/>
    </location>
</feature>
<feature type="chain" id="PRO_5045129249" evidence="6">
    <location>
        <begin position="24"/>
        <end position="450"/>
    </location>
</feature>
<feature type="transmembrane region" description="Helical" evidence="5">
    <location>
        <begin position="220"/>
        <end position="243"/>
    </location>
</feature>
<feature type="domain" description="NfeD1b N-terminal" evidence="9">
    <location>
        <begin position="27"/>
        <end position="210"/>
    </location>
</feature>
<dbReference type="RefSeq" id="WP_190302893.1">
    <property type="nucleotide sequence ID" value="NZ_JACOIJ010000043.1"/>
</dbReference>
<keyword evidence="3 5" id="KW-1133">Transmembrane helix</keyword>
<name>A0ABR7YHV1_9SPHI</name>
<feature type="domain" description="NfeD integral membrane" evidence="8">
    <location>
        <begin position="229"/>
        <end position="355"/>
    </location>
</feature>
<dbReference type="PANTHER" id="PTHR33507:SF3">
    <property type="entry name" value="INNER MEMBRANE PROTEIN YBBJ"/>
    <property type="match status" value="1"/>
</dbReference>
<dbReference type="PANTHER" id="PTHR33507">
    <property type="entry name" value="INNER MEMBRANE PROTEIN YBBJ"/>
    <property type="match status" value="1"/>
</dbReference>
<evidence type="ECO:0000259" key="9">
    <source>
        <dbReference type="Pfam" id="PF25145"/>
    </source>
</evidence>
<evidence type="ECO:0000259" key="7">
    <source>
        <dbReference type="Pfam" id="PF01957"/>
    </source>
</evidence>
<feature type="domain" description="NfeD-like C-terminal" evidence="7">
    <location>
        <begin position="389"/>
        <end position="442"/>
    </location>
</feature>
<keyword evidence="11" id="KW-1185">Reference proteome</keyword>
<proteinExistence type="predicted"/>
<dbReference type="SUPFAM" id="SSF52096">
    <property type="entry name" value="ClpP/crotonase"/>
    <property type="match status" value="1"/>
</dbReference>
<dbReference type="Gene3D" id="3.90.226.10">
    <property type="entry name" value="2-enoyl-CoA Hydratase, Chain A, domain 1"/>
    <property type="match status" value="1"/>
</dbReference>
<comment type="caution">
    <text evidence="10">The sequence shown here is derived from an EMBL/GenBank/DDBJ whole genome shotgun (WGS) entry which is preliminary data.</text>
</comment>
<dbReference type="CDD" id="cd07021">
    <property type="entry name" value="Clp_protease_NfeD_like"/>
    <property type="match status" value="1"/>
</dbReference>
<dbReference type="Pfam" id="PF24961">
    <property type="entry name" value="NfeD_membrane"/>
    <property type="match status" value="1"/>
</dbReference>
<evidence type="ECO:0000313" key="10">
    <source>
        <dbReference type="EMBL" id="MBD1430893.1"/>
    </source>
</evidence>
<evidence type="ECO:0000256" key="5">
    <source>
        <dbReference type="SAM" id="Phobius"/>
    </source>
</evidence>
<dbReference type="Pfam" id="PF25145">
    <property type="entry name" value="NfeD1b_N"/>
    <property type="match status" value="1"/>
</dbReference>
<dbReference type="Pfam" id="PF01957">
    <property type="entry name" value="NfeD"/>
    <property type="match status" value="1"/>
</dbReference>
<dbReference type="InterPro" id="IPR056738">
    <property type="entry name" value="NfeD1b_N"/>
</dbReference>
<dbReference type="Proteomes" id="UP000651271">
    <property type="component" value="Unassembled WGS sequence"/>
</dbReference>
<feature type="transmembrane region" description="Helical" evidence="5">
    <location>
        <begin position="276"/>
        <end position="295"/>
    </location>
</feature>
<dbReference type="Gene3D" id="2.40.50.140">
    <property type="entry name" value="Nucleic acid-binding proteins"/>
    <property type="match status" value="1"/>
</dbReference>
<evidence type="ECO:0000256" key="6">
    <source>
        <dbReference type="SAM" id="SignalP"/>
    </source>
</evidence>
<evidence type="ECO:0000256" key="3">
    <source>
        <dbReference type="ARBA" id="ARBA00022989"/>
    </source>
</evidence>
<gene>
    <name evidence="10" type="ORF">H8B04_15245</name>
</gene>
<dbReference type="SUPFAM" id="SSF141322">
    <property type="entry name" value="NfeD domain-like"/>
    <property type="match status" value="1"/>
</dbReference>
<feature type="transmembrane region" description="Helical" evidence="5">
    <location>
        <begin position="302"/>
        <end position="321"/>
    </location>
</feature>
<dbReference type="InterPro" id="IPR012340">
    <property type="entry name" value="NA-bd_OB-fold"/>
</dbReference>
<dbReference type="InterPro" id="IPR052165">
    <property type="entry name" value="Membrane_assoc_protease"/>
</dbReference>
<dbReference type="InterPro" id="IPR002810">
    <property type="entry name" value="NfeD-like_C"/>
</dbReference>
<dbReference type="InterPro" id="IPR056739">
    <property type="entry name" value="NfeD_membrane"/>
</dbReference>
<keyword evidence="4 5" id="KW-0472">Membrane</keyword>
<evidence type="ECO:0000256" key="2">
    <source>
        <dbReference type="ARBA" id="ARBA00022692"/>
    </source>
</evidence>
<organism evidence="10 11">
    <name type="scientific">Sphingobacterium litopenaei</name>
    <dbReference type="NCBI Taxonomy" id="2763500"/>
    <lineage>
        <taxon>Bacteria</taxon>
        <taxon>Pseudomonadati</taxon>
        <taxon>Bacteroidota</taxon>
        <taxon>Sphingobacteriia</taxon>
        <taxon>Sphingobacteriales</taxon>
        <taxon>Sphingobacteriaceae</taxon>
        <taxon>Sphingobacterium</taxon>
    </lineage>
</organism>
<reference evidence="10 11" key="1">
    <citation type="submission" date="2020-08" db="EMBL/GenBank/DDBJ databases">
        <title>Sphingobacterium sp. DN04309 isolated from aquaculture water.</title>
        <authorList>
            <person name="Zhang M."/>
        </authorList>
    </citation>
    <scope>NUCLEOTIDE SEQUENCE [LARGE SCALE GENOMIC DNA]</scope>
    <source>
        <strain evidence="10 11">DN04309</strain>
    </source>
</reference>
<evidence type="ECO:0000259" key="8">
    <source>
        <dbReference type="Pfam" id="PF24961"/>
    </source>
</evidence>